<dbReference type="Pfam" id="PF20102">
    <property type="entry name" value="DUF6492"/>
    <property type="match status" value="1"/>
</dbReference>
<proteinExistence type="predicted"/>
<organism evidence="1 2">
    <name type="scientific">Symbiochloris irregularis</name>
    <dbReference type="NCBI Taxonomy" id="706552"/>
    <lineage>
        <taxon>Eukaryota</taxon>
        <taxon>Viridiplantae</taxon>
        <taxon>Chlorophyta</taxon>
        <taxon>core chlorophytes</taxon>
        <taxon>Trebouxiophyceae</taxon>
        <taxon>Trebouxiales</taxon>
        <taxon>Trebouxiaceae</taxon>
        <taxon>Symbiochloris</taxon>
    </lineage>
</organism>
<dbReference type="EMBL" id="JALJOQ010000001">
    <property type="protein sequence ID" value="KAK9815156.1"/>
    <property type="molecule type" value="Genomic_DNA"/>
</dbReference>
<name>A0AAW1PNK1_9CHLO</name>
<protein>
    <recommendedName>
        <fullName evidence="3">Nucleotide-diphospho-sugar transferase domain-containing protein</fullName>
    </recommendedName>
</protein>
<evidence type="ECO:0008006" key="3">
    <source>
        <dbReference type="Google" id="ProtNLM"/>
    </source>
</evidence>
<evidence type="ECO:0000313" key="2">
    <source>
        <dbReference type="Proteomes" id="UP001465755"/>
    </source>
</evidence>
<keyword evidence="2" id="KW-1185">Reference proteome</keyword>
<evidence type="ECO:0000313" key="1">
    <source>
        <dbReference type="EMBL" id="KAK9815156.1"/>
    </source>
</evidence>
<dbReference type="InterPro" id="IPR045499">
    <property type="entry name" value="DUF6492"/>
</dbReference>
<gene>
    <name evidence="1" type="ORF">WJX73_009074</name>
</gene>
<dbReference type="AlphaFoldDB" id="A0AAW1PNK1"/>
<dbReference type="Proteomes" id="UP001465755">
    <property type="component" value="Unassembled WGS sequence"/>
</dbReference>
<reference evidence="1 2" key="1">
    <citation type="journal article" date="2024" name="Nat. Commun.">
        <title>Phylogenomics reveals the evolutionary origins of lichenization in chlorophyte algae.</title>
        <authorList>
            <person name="Puginier C."/>
            <person name="Libourel C."/>
            <person name="Otte J."/>
            <person name="Skaloud P."/>
            <person name="Haon M."/>
            <person name="Grisel S."/>
            <person name="Petersen M."/>
            <person name="Berrin J.G."/>
            <person name="Delaux P.M."/>
            <person name="Dal Grande F."/>
            <person name="Keller J."/>
        </authorList>
    </citation>
    <scope>NUCLEOTIDE SEQUENCE [LARGE SCALE GENOMIC DNA]</scope>
    <source>
        <strain evidence="1 2">SAG 2036</strain>
    </source>
</reference>
<sequence>MPVKASRYLTPLVILIDRDPLQMLYKLRVRMRSGVITACLCGSLLLSALVQPCLGRFVDSEPPRRMLGRPDNSSEFEMTFTPRTWRVDPASGLLTLVQPIYPSDFELGQFHNQLRTMSHFFDSTSVKEFVLVTPSDQLRILETFLQDFIIGHLPNLPVFTMITDDECAPDVRNATVKDNREVPIPGWVKQQLLKLAAAGLMQTPYYMVMDSDVFFTKHCKAEDLFKVSACTNSSLICDLHGKFAYQARNDEFPIWSRNGDQKEWMRATAATLKLHVPLDWRIAMGVTPQIFATDVPLQLSIWIQRRFRVTRWLQFLVEALNESFTEANGWQLPWTEYNLYWIFAHHVGVWDNYHTGTPVLQGNAIWTADQFDEWDVCKDTFESNTIPGEGFFSLVQSRMQIDPAIIWEKIAPCIGWSLPSEKPTYTSAASRRAQRLKR</sequence>
<comment type="caution">
    <text evidence="1">The sequence shown here is derived from an EMBL/GenBank/DDBJ whole genome shotgun (WGS) entry which is preliminary data.</text>
</comment>
<accession>A0AAW1PNK1</accession>